<dbReference type="InterPro" id="IPR029063">
    <property type="entry name" value="SAM-dependent_MTases_sf"/>
</dbReference>
<evidence type="ECO:0000313" key="1">
    <source>
        <dbReference type="EMBL" id="GLR70989.1"/>
    </source>
</evidence>
<comment type="caution">
    <text evidence="1">The sequence shown here is derived from an EMBL/GenBank/DDBJ whole genome shotgun (WGS) entry which is preliminary data.</text>
</comment>
<accession>A0AA37SZ48</accession>
<dbReference type="Pfam" id="PF13489">
    <property type="entry name" value="Methyltransf_23"/>
    <property type="match status" value="1"/>
</dbReference>
<reference evidence="1" key="2">
    <citation type="submission" date="2023-01" db="EMBL/GenBank/DDBJ databases">
        <title>Draft genome sequence of Agaribacter marinus strain NBRC 110023.</title>
        <authorList>
            <person name="Sun Q."/>
            <person name="Mori K."/>
        </authorList>
    </citation>
    <scope>NUCLEOTIDE SEQUENCE</scope>
    <source>
        <strain evidence="1">NBRC 110023</strain>
    </source>
</reference>
<dbReference type="AlphaFoldDB" id="A0AA37SZ48"/>
<sequence length="108" mass="12594">MSIYDPYYFPDHEAIQRKYDFVTCTEVVEHFNEPAIDIAQLFSLLAEPAVLIVMTKLVINKERFASWHYKNDPTHVCFYSKETFEFIALQHKVAVEFIGSDVILFVNG</sequence>
<protein>
    <submittedName>
        <fullName evidence="1">Uncharacterized protein</fullName>
    </submittedName>
</protein>
<dbReference type="SUPFAM" id="SSF53335">
    <property type="entry name" value="S-adenosyl-L-methionine-dependent methyltransferases"/>
    <property type="match status" value="1"/>
</dbReference>
<dbReference type="Proteomes" id="UP001156601">
    <property type="component" value="Unassembled WGS sequence"/>
</dbReference>
<gene>
    <name evidence="1" type="ORF">GCM10007852_18970</name>
</gene>
<reference evidence="1" key="1">
    <citation type="journal article" date="2014" name="Int. J. Syst. Evol. Microbiol.">
        <title>Complete genome sequence of Corynebacterium casei LMG S-19264T (=DSM 44701T), isolated from a smear-ripened cheese.</title>
        <authorList>
            <consortium name="US DOE Joint Genome Institute (JGI-PGF)"/>
            <person name="Walter F."/>
            <person name="Albersmeier A."/>
            <person name="Kalinowski J."/>
            <person name="Ruckert C."/>
        </authorList>
    </citation>
    <scope>NUCLEOTIDE SEQUENCE</scope>
    <source>
        <strain evidence="1">NBRC 110023</strain>
    </source>
</reference>
<organism evidence="1 2">
    <name type="scientific">Agaribacter marinus</name>
    <dbReference type="NCBI Taxonomy" id="1431249"/>
    <lineage>
        <taxon>Bacteria</taxon>
        <taxon>Pseudomonadati</taxon>
        <taxon>Pseudomonadota</taxon>
        <taxon>Gammaproteobacteria</taxon>
        <taxon>Alteromonadales</taxon>
        <taxon>Alteromonadaceae</taxon>
        <taxon>Agaribacter</taxon>
    </lineage>
</organism>
<dbReference type="Gene3D" id="3.40.50.150">
    <property type="entry name" value="Vaccinia Virus protein VP39"/>
    <property type="match status" value="1"/>
</dbReference>
<proteinExistence type="predicted"/>
<evidence type="ECO:0000313" key="2">
    <source>
        <dbReference type="Proteomes" id="UP001156601"/>
    </source>
</evidence>
<dbReference type="EMBL" id="BSOT01000005">
    <property type="protein sequence ID" value="GLR70989.1"/>
    <property type="molecule type" value="Genomic_DNA"/>
</dbReference>
<keyword evidence="2" id="KW-1185">Reference proteome</keyword>
<name>A0AA37SZ48_9ALTE</name>